<dbReference type="SMART" id="SM00267">
    <property type="entry name" value="GGDEF"/>
    <property type="match status" value="1"/>
</dbReference>
<dbReference type="InterPro" id="IPR050469">
    <property type="entry name" value="Diguanylate_Cyclase"/>
</dbReference>
<evidence type="ECO:0000259" key="1">
    <source>
        <dbReference type="PROSITE" id="PS50887"/>
    </source>
</evidence>
<evidence type="ECO:0000313" key="2">
    <source>
        <dbReference type="EMBL" id="CAB4825108.1"/>
    </source>
</evidence>
<dbReference type="AlphaFoldDB" id="A0A6J6ZXD2"/>
<dbReference type="PROSITE" id="PS50887">
    <property type="entry name" value="GGDEF"/>
    <property type="match status" value="1"/>
</dbReference>
<protein>
    <submittedName>
        <fullName evidence="2">Unannotated protein</fullName>
    </submittedName>
</protein>
<dbReference type="Pfam" id="PF00990">
    <property type="entry name" value="GGDEF"/>
    <property type="match status" value="1"/>
</dbReference>
<gene>
    <name evidence="2" type="ORF">UFOPK3046_01959</name>
</gene>
<dbReference type="InterPro" id="IPR029787">
    <property type="entry name" value="Nucleotide_cyclase"/>
</dbReference>
<dbReference type="PANTHER" id="PTHR45138">
    <property type="entry name" value="REGULATORY COMPONENTS OF SENSORY TRANSDUCTION SYSTEM"/>
    <property type="match status" value="1"/>
</dbReference>
<dbReference type="Pfam" id="PF10069">
    <property type="entry name" value="DICT"/>
    <property type="match status" value="1"/>
</dbReference>
<dbReference type="InterPro" id="IPR000160">
    <property type="entry name" value="GGDEF_dom"/>
</dbReference>
<dbReference type="InterPro" id="IPR043128">
    <property type="entry name" value="Rev_trsase/Diguanyl_cyclase"/>
</dbReference>
<sequence length="370" mass="40080">MTQNPLFDEMQVHPKRSLGHASAAIEAVAAAAPEGAILLALIQHASYFPALSERYELLAAAGATVIVVCVGEHAPCKGVHEVRLNPTDPLASSWAVTLLTPNFGSYLTAEDLVTFDPLQPDIETGREFASAWGFDRSKAADVTEFYVDRLEAQIDPDVLQQIRLRIKQSRTQEFSPAEQALAVATSVILERVIRVEQTLAGTRSALDVESQAASRDPLTQLLNRRGFDRWARIPEPASVTLPRVGIILIDLDDFKAVNDRLGHLVGDRLLQQIAQALRDGTRPRDIVCRWGGDEFLVACPGAELEELSEIGDRLIRAISEVSAEGMSVNASAGLHVGFLSAEGLIEADKALYFAKSLGGNTAIPASELKK</sequence>
<dbReference type="Gene3D" id="3.30.70.270">
    <property type="match status" value="1"/>
</dbReference>
<accession>A0A6J6ZXD2</accession>
<organism evidence="2">
    <name type="scientific">freshwater metagenome</name>
    <dbReference type="NCBI Taxonomy" id="449393"/>
    <lineage>
        <taxon>unclassified sequences</taxon>
        <taxon>metagenomes</taxon>
        <taxon>ecological metagenomes</taxon>
    </lineage>
</organism>
<feature type="domain" description="GGDEF" evidence="1">
    <location>
        <begin position="242"/>
        <end position="367"/>
    </location>
</feature>
<dbReference type="InterPro" id="IPR019278">
    <property type="entry name" value="DICT_dom"/>
</dbReference>
<dbReference type="SUPFAM" id="SSF55073">
    <property type="entry name" value="Nucleotide cyclase"/>
    <property type="match status" value="1"/>
</dbReference>
<dbReference type="GO" id="GO:0052621">
    <property type="term" value="F:diguanylate cyclase activity"/>
    <property type="evidence" value="ECO:0007669"/>
    <property type="project" value="TreeGrafter"/>
</dbReference>
<dbReference type="CDD" id="cd01949">
    <property type="entry name" value="GGDEF"/>
    <property type="match status" value="1"/>
</dbReference>
<name>A0A6J6ZXD2_9ZZZZ</name>
<dbReference type="EMBL" id="CAFAAQ010000258">
    <property type="protein sequence ID" value="CAB4825108.1"/>
    <property type="molecule type" value="Genomic_DNA"/>
</dbReference>
<dbReference type="NCBIfam" id="TIGR00254">
    <property type="entry name" value="GGDEF"/>
    <property type="match status" value="1"/>
</dbReference>
<dbReference type="PANTHER" id="PTHR45138:SF9">
    <property type="entry name" value="DIGUANYLATE CYCLASE DGCM-RELATED"/>
    <property type="match status" value="1"/>
</dbReference>
<proteinExistence type="predicted"/>
<reference evidence="2" key="1">
    <citation type="submission" date="2020-05" db="EMBL/GenBank/DDBJ databases">
        <authorList>
            <person name="Chiriac C."/>
            <person name="Salcher M."/>
            <person name="Ghai R."/>
            <person name="Kavagutti S V."/>
        </authorList>
    </citation>
    <scope>NUCLEOTIDE SEQUENCE</scope>
</reference>